<reference evidence="1 2" key="1">
    <citation type="submission" date="2014-12" db="EMBL/GenBank/DDBJ databases">
        <title>16Stimator: statistical estimation of ribosomal gene copy numbers from draft genome assemblies.</title>
        <authorList>
            <person name="Perisin M.A."/>
            <person name="Vetter M."/>
            <person name="Gilbert J.A."/>
            <person name="Bergelson J."/>
        </authorList>
    </citation>
    <scope>NUCLEOTIDE SEQUENCE [LARGE SCALE GENOMIC DNA]</scope>
    <source>
        <strain evidence="1 2">MEDvA23</strain>
    </source>
</reference>
<dbReference type="AlphaFoldDB" id="A0A0D0MUQ5"/>
<dbReference type="EMBL" id="JXQQ01000014">
    <property type="protein sequence ID" value="KIQ34619.1"/>
    <property type="molecule type" value="Genomic_DNA"/>
</dbReference>
<dbReference type="RefSeq" id="WP_042578157.1">
    <property type="nucleotide sequence ID" value="NZ_JXQQ01000014.1"/>
</dbReference>
<evidence type="ECO:0000313" key="2">
    <source>
        <dbReference type="Proteomes" id="UP000032067"/>
    </source>
</evidence>
<protein>
    <submittedName>
        <fullName evidence="1">Uncharacterized protein</fullName>
    </submittedName>
</protein>
<name>A0A0D0MUQ5_VARPD</name>
<sequence length="214" mass="23425">MGLAICVGILADLIENDPESAEQIDEDFAVVNRKLAEAGLPPHVEPRVLPPLDSRAPIDGLPYSFIHYLRRAYAHRVTTPGWMATPLPEDADPTEDETLEDVASTFESHLLCHSDAEGFYVPVDFEEVIFAEEDDTDLPGGMLGSSYRLLEELVLVAPALGIALADGELSDEEAARLGDGMGEDEGLYREIESWLLLYESARLSIAHKTAIVFS</sequence>
<comment type="caution">
    <text evidence="1">The sequence shown here is derived from an EMBL/GenBank/DDBJ whole genome shotgun (WGS) entry which is preliminary data.</text>
</comment>
<proteinExistence type="predicted"/>
<organism evidence="1 2">
    <name type="scientific">Variovorax paradoxus</name>
    <dbReference type="NCBI Taxonomy" id="34073"/>
    <lineage>
        <taxon>Bacteria</taxon>
        <taxon>Pseudomonadati</taxon>
        <taxon>Pseudomonadota</taxon>
        <taxon>Betaproteobacteria</taxon>
        <taxon>Burkholderiales</taxon>
        <taxon>Comamonadaceae</taxon>
        <taxon>Variovorax</taxon>
    </lineage>
</organism>
<gene>
    <name evidence="1" type="ORF">RT97_07525</name>
</gene>
<dbReference type="Proteomes" id="UP000032067">
    <property type="component" value="Unassembled WGS sequence"/>
</dbReference>
<evidence type="ECO:0000313" key="1">
    <source>
        <dbReference type="EMBL" id="KIQ34619.1"/>
    </source>
</evidence>
<accession>A0A0D0MUQ5</accession>
<dbReference type="OrthoDB" id="583504at2"/>